<protein>
    <submittedName>
        <fullName evidence="2">Uncharacterized protein</fullName>
    </submittedName>
</protein>
<dbReference type="Proteomes" id="UP000612282">
    <property type="component" value="Unassembled WGS sequence"/>
</dbReference>
<gene>
    <name evidence="2" type="ORF">Aco03nite_099400</name>
</gene>
<comment type="caution">
    <text evidence="2">The sequence shown here is derived from an EMBL/GenBank/DDBJ whole genome shotgun (WGS) entry which is preliminary data.</text>
</comment>
<sequence>MGVTRQEVIDAADTRPAGDQAFPRRFRVPAQRRDRTHSSDDDVFVGQFVTPFRLGGAVGRTFPNVTLFIRFSSSQ</sequence>
<organism evidence="2 3">
    <name type="scientific">Actinoplanes couchii</name>
    <dbReference type="NCBI Taxonomy" id="403638"/>
    <lineage>
        <taxon>Bacteria</taxon>
        <taxon>Bacillati</taxon>
        <taxon>Actinomycetota</taxon>
        <taxon>Actinomycetes</taxon>
        <taxon>Micromonosporales</taxon>
        <taxon>Micromonosporaceae</taxon>
        <taxon>Actinoplanes</taxon>
    </lineage>
</organism>
<evidence type="ECO:0000313" key="2">
    <source>
        <dbReference type="EMBL" id="GID61536.1"/>
    </source>
</evidence>
<evidence type="ECO:0000313" key="3">
    <source>
        <dbReference type="Proteomes" id="UP000612282"/>
    </source>
</evidence>
<dbReference type="EMBL" id="BOMG01000129">
    <property type="protein sequence ID" value="GID61536.1"/>
    <property type="molecule type" value="Genomic_DNA"/>
</dbReference>
<proteinExistence type="predicted"/>
<accession>A0ABQ3XSQ5</accession>
<name>A0ABQ3XSQ5_9ACTN</name>
<reference evidence="2 3" key="1">
    <citation type="submission" date="2021-01" db="EMBL/GenBank/DDBJ databases">
        <title>Whole genome shotgun sequence of Actinoplanes couchii NBRC 106145.</title>
        <authorList>
            <person name="Komaki H."/>
            <person name="Tamura T."/>
        </authorList>
    </citation>
    <scope>NUCLEOTIDE SEQUENCE [LARGE SCALE GENOMIC DNA]</scope>
    <source>
        <strain evidence="2 3">NBRC 106145</strain>
    </source>
</reference>
<feature type="region of interest" description="Disordered" evidence="1">
    <location>
        <begin position="1"/>
        <end position="22"/>
    </location>
</feature>
<evidence type="ECO:0000256" key="1">
    <source>
        <dbReference type="SAM" id="MobiDB-lite"/>
    </source>
</evidence>
<keyword evidence="3" id="KW-1185">Reference proteome</keyword>